<evidence type="ECO:0000313" key="3">
    <source>
        <dbReference type="EMBL" id="TDS74963.1"/>
    </source>
</evidence>
<dbReference type="GO" id="GO:0016853">
    <property type="term" value="F:isomerase activity"/>
    <property type="evidence" value="ECO:0007669"/>
    <property type="project" value="UniProtKB-KW"/>
</dbReference>
<dbReference type="Proteomes" id="UP000295344">
    <property type="component" value="Unassembled WGS sequence"/>
</dbReference>
<dbReference type="Gene3D" id="3.20.20.150">
    <property type="entry name" value="Divalent-metal-dependent TIM barrel enzymes"/>
    <property type="match status" value="1"/>
</dbReference>
<gene>
    <name evidence="3" type="ORF">CLV52_3487</name>
</gene>
<comment type="caution">
    <text evidence="3">The sequence shown here is derived from an EMBL/GenBank/DDBJ whole genome shotgun (WGS) entry which is preliminary data.</text>
</comment>
<sequence length="271" mass="28875">MRLAVSNIAWQAEDDDRVLAALADEGVDAIEVAPTRLAPDPTSISAAEARSIRKAFESRGIEIVSMQSLLFGQPDLRLFGSDADRDQLLDYLAKIITLSGHLGAEKLVFGSPRNRLLPGAPARSQDLAAATDFFRRAGSLAYAVGAVLCIEPNPVAYGCNFVVTTDEGIQLVDAVDHAGFGLHLDAAGSTLAGENIEASVHAAGTRIQHFHASAPELGMLETEVVDHAGASRALRATGYSGFISIEMRSSDSDTNEQRVRDAIHLARHAYL</sequence>
<keyword evidence="4" id="KW-1185">Reference proteome</keyword>
<keyword evidence="1" id="KW-0119">Carbohydrate metabolism</keyword>
<dbReference type="InterPro" id="IPR013022">
    <property type="entry name" value="Xyl_isomerase-like_TIM-brl"/>
</dbReference>
<dbReference type="Pfam" id="PF01261">
    <property type="entry name" value="AP_endonuc_2"/>
    <property type="match status" value="1"/>
</dbReference>
<keyword evidence="3" id="KW-0413">Isomerase</keyword>
<dbReference type="EMBL" id="SOAM01000004">
    <property type="protein sequence ID" value="TDS74963.1"/>
    <property type="molecule type" value="Genomic_DNA"/>
</dbReference>
<protein>
    <submittedName>
        <fullName evidence="3">Sugar phosphate isomerase/epimerase</fullName>
    </submittedName>
</protein>
<dbReference type="PANTHER" id="PTHR12110">
    <property type="entry name" value="HYDROXYPYRUVATE ISOMERASE"/>
    <property type="match status" value="1"/>
</dbReference>
<evidence type="ECO:0000313" key="4">
    <source>
        <dbReference type="Proteomes" id="UP000295344"/>
    </source>
</evidence>
<name>A0A4R7FFN1_9MICO</name>
<dbReference type="AlphaFoldDB" id="A0A4R7FFN1"/>
<dbReference type="RefSeq" id="WP_162850926.1">
    <property type="nucleotide sequence ID" value="NZ_BAAARP010000001.1"/>
</dbReference>
<feature type="domain" description="Xylose isomerase-like TIM barrel" evidence="2">
    <location>
        <begin position="19"/>
        <end position="264"/>
    </location>
</feature>
<dbReference type="InterPro" id="IPR036237">
    <property type="entry name" value="Xyl_isomerase-like_sf"/>
</dbReference>
<organism evidence="3 4">
    <name type="scientific">Amnibacterium kyonggiense</name>
    <dbReference type="NCBI Taxonomy" id="595671"/>
    <lineage>
        <taxon>Bacteria</taxon>
        <taxon>Bacillati</taxon>
        <taxon>Actinomycetota</taxon>
        <taxon>Actinomycetes</taxon>
        <taxon>Micrococcales</taxon>
        <taxon>Microbacteriaceae</taxon>
        <taxon>Amnibacterium</taxon>
    </lineage>
</organism>
<evidence type="ECO:0000256" key="1">
    <source>
        <dbReference type="ARBA" id="ARBA00023277"/>
    </source>
</evidence>
<dbReference type="SUPFAM" id="SSF51658">
    <property type="entry name" value="Xylose isomerase-like"/>
    <property type="match status" value="1"/>
</dbReference>
<proteinExistence type="predicted"/>
<accession>A0A4R7FFN1</accession>
<evidence type="ECO:0000259" key="2">
    <source>
        <dbReference type="Pfam" id="PF01261"/>
    </source>
</evidence>
<reference evidence="3 4" key="1">
    <citation type="submission" date="2019-03" db="EMBL/GenBank/DDBJ databases">
        <title>Genomic Encyclopedia of Archaeal and Bacterial Type Strains, Phase II (KMG-II): from individual species to whole genera.</title>
        <authorList>
            <person name="Goeker M."/>
        </authorList>
    </citation>
    <scope>NUCLEOTIDE SEQUENCE [LARGE SCALE GENOMIC DNA]</scope>
    <source>
        <strain evidence="3 4">DSM 24782</strain>
    </source>
</reference>
<dbReference type="InterPro" id="IPR050312">
    <property type="entry name" value="IolE/XylAMocC-like"/>
</dbReference>